<keyword evidence="1" id="KW-0472">Membrane</keyword>
<evidence type="ECO:0000313" key="3">
    <source>
        <dbReference type="Proteomes" id="UP001597044"/>
    </source>
</evidence>
<gene>
    <name evidence="2" type="ORF">ACFQ0F_01050</name>
</gene>
<accession>A0ABW3HFI5</accession>
<keyword evidence="3" id="KW-1185">Reference proteome</keyword>
<dbReference type="Proteomes" id="UP001597044">
    <property type="component" value="Unassembled WGS sequence"/>
</dbReference>
<feature type="transmembrane region" description="Helical" evidence="1">
    <location>
        <begin position="7"/>
        <end position="27"/>
    </location>
</feature>
<dbReference type="EMBL" id="JBHTIT010000001">
    <property type="protein sequence ID" value="MFD0948993.1"/>
    <property type="molecule type" value="Genomic_DNA"/>
</dbReference>
<protein>
    <submittedName>
        <fullName evidence="2">DUF3108 domain-containing protein</fullName>
    </submittedName>
</protein>
<dbReference type="PROSITE" id="PS51257">
    <property type="entry name" value="PROKAR_LIPOPROTEIN"/>
    <property type="match status" value="1"/>
</dbReference>
<reference evidence="3" key="1">
    <citation type="journal article" date="2019" name="Int. J. Syst. Evol. Microbiol.">
        <title>The Global Catalogue of Microorganisms (GCM) 10K type strain sequencing project: providing services to taxonomists for standard genome sequencing and annotation.</title>
        <authorList>
            <consortium name="The Broad Institute Genomics Platform"/>
            <consortium name="The Broad Institute Genome Sequencing Center for Infectious Disease"/>
            <person name="Wu L."/>
            <person name="Ma J."/>
        </authorList>
    </citation>
    <scope>NUCLEOTIDE SEQUENCE [LARGE SCALE GENOMIC DNA]</scope>
    <source>
        <strain evidence="3">CCUG 63419</strain>
    </source>
</reference>
<keyword evidence="1" id="KW-0812">Transmembrane</keyword>
<evidence type="ECO:0000256" key="1">
    <source>
        <dbReference type="SAM" id="Phobius"/>
    </source>
</evidence>
<sequence>MRTNPRLRLAINVIVGILLGIVISQMLSGCSDELPLAPAPSAGIAGEASAEVESINGSKTAARISPTQANVVTTISPAAVATTSSATSPTAVAPAAVSVTAPVVSNTMPLPQTKERYHLSWDGKLEGDATRSLSCKATQCRYETHASVVGLASFSEISDFQWAHGQVEFQRYERTLQLLFKQVARIEKQADGSIRSERRGKVYQYAGKAGLVDILNIEVQLRADRLANRAPKASYPLADSKGISAISLHREADETLTVAGKARHSEVYVRQDGKRKTTLWLDPAQAFLPLQIIHQDGAETYRMIWLGDAAK</sequence>
<organism evidence="2 3">
    <name type="scientific">Paraperlucidibaca wandonensis</name>
    <dbReference type="NCBI Taxonomy" id="1268273"/>
    <lineage>
        <taxon>Bacteria</taxon>
        <taxon>Pseudomonadati</taxon>
        <taxon>Pseudomonadota</taxon>
        <taxon>Gammaproteobacteria</taxon>
        <taxon>Moraxellales</taxon>
        <taxon>Moraxellaceae</taxon>
        <taxon>Paraperlucidibaca</taxon>
    </lineage>
</organism>
<comment type="caution">
    <text evidence="2">The sequence shown here is derived from an EMBL/GenBank/DDBJ whole genome shotgun (WGS) entry which is preliminary data.</text>
</comment>
<proteinExistence type="predicted"/>
<dbReference type="RefSeq" id="WP_379068104.1">
    <property type="nucleotide sequence ID" value="NZ_JBHTIT010000001.1"/>
</dbReference>
<evidence type="ECO:0000313" key="2">
    <source>
        <dbReference type="EMBL" id="MFD0948993.1"/>
    </source>
</evidence>
<keyword evidence="1" id="KW-1133">Transmembrane helix</keyword>
<name>A0ABW3HFI5_9GAMM</name>